<organism evidence="1 2">
    <name type="scientific">Jaapia argillacea MUCL 33604</name>
    <dbReference type="NCBI Taxonomy" id="933084"/>
    <lineage>
        <taxon>Eukaryota</taxon>
        <taxon>Fungi</taxon>
        <taxon>Dikarya</taxon>
        <taxon>Basidiomycota</taxon>
        <taxon>Agaricomycotina</taxon>
        <taxon>Agaricomycetes</taxon>
        <taxon>Agaricomycetidae</taxon>
        <taxon>Jaapiales</taxon>
        <taxon>Jaapiaceae</taxon>
        <taxon>Jaapia</taxon>
    </lineage>
</organism>
<dbReference type="Proteomes" id="UP000027265">
    <property type="component" value="Unassembled WGS sequence"/>
</dbReference>
<evidence type="ECO:0000313" key="2">
    <source>
        <dbReference type="Proteomes" id="UP000027265"/>
    </source>
</evidence>
<keyword evidence="2" id="KW-1185">Reference proteome</keyword>
<evidence type="ECO:0000313" key="1">
    <source>
        <dbReference type="EMBL" id="KDQ51134.1"/>
    </source>
</evidence>
<reference evidence="2" key="1">
    <citation type="journal article" date="2014" name="Proc. Natl. Acad. Sci. U.S.A.">
        <title>Extensive sampling of basidiomycete genomes demonstrates inadequacy of the white-rot/brown-rot paradigm for wood decay fungi.</title>
        <authorList>
            <person name="Riley R."/>
            <person name="Salamov A.A."/>
            <person name="Brown D.W."/>
            <person name="Nagy L.G."/>
            <person name="Floudas D."/>
            <person name="Held B.W."/>
            <person name="Levasseur A."/>
            <person name="Lombard V."/>
            <person name="Morin E."/>
            <person name="Otillar R."/>
            <person name="Lindquist E.A."/>
            <person name="Sun H."/>
            <person name="LaButti K.M."/>
            <person name="Schmutz J."/>
            <person name="Jabbour D."/>
            <person name="Luo H."/>
            <person name="Baker S.E."/>
            <person name="Pisabarro A.G."/>
            <person name="Walton J.D."/>
            <person name="Blanchette R.A."/>
            <person name="Henrissat B."/>
            <person name="Martin F."/>
            <person name="Cullen D."/>
            <person name="Hibbett D.S."/>
            <person name="Grigoriev I.V."/>
        </authorList>
    </citation>
    <scope>NUCLEOTIDE SEQUENCE [LARGE SCALE GENOMIC DNA]</scope>
    <source>
        <strain evidence="2">MUCL 33604</strain>
    </source>
</reference>
<dbReference type="EMBL" id="KL197751">
    <property type="protein sequence ID" value="KDQ51134.1"/>
    <property type="molecule type" value="Genomic_DNA"/>
</dbReference>
<sequence length="56" mass="6247">LAWPLHTDGALLQSGRPTGLNIYTFLSRIAWWVPLLPRRSGCVVKLVGFCFDPGSY</sequence>
<feature type="non-terminal residue" evidence="1">
    <location>
        <position position="1"/>
    </location>
</feature>
<dbReference type="HOGENOM" id="CLU_3019883_0_0_1"/>
<protein>
    <submittedName>
        <fullName evidence="1">Uncharacterized protein</fullName>
    </submittedName>
</protein>
<dbReference type="AlphaFoldDB" id="A0A067P8N7"/>
<dbReference type="InParanoid" id="A0A067P8N7"/>
<accession>A0A067P8N7</accession>
<proteinExistence type="predicted"/>
<dbReference type="OrthoDB" id="3169417at2759"/>
<gene>
    <name evidence="1" type="ORF">JAAARDRAFT_140755</name>
</gene>
<name>A0A067P8N7_9AGAM</name>